<dbReference type="Pfam" id="PF05170">
    <property type="entry name" value="AsmA"/>
    <property type="match status" value="1"/>
</dbReference>
<dbReference type="STRING" id="385682.SAMN05444380_104100"/>
<dbReference type="EMBL" id="FONA01000004">
    <property type="protein sequence ID" value="SFD94463.1"/>
    <property type="molecule type" value="Genomic_DNA"/>
</dbReference>
<feature type="domain" description="AsmA" evidence="3">
    <location>
        <begin position="6"/>
        <end position="247"/>
    </location>
</feature>
<dbReference type="RefSeq" id="WP_010528225.1">
    <property type="nucleotide sequence ID" value="NZ_AFSL01000074.1"/>
</dbReference>
<feature type="transmembrane region" description="Helical" evidence="2">
    <location>
        <begin position="7"/>
        <end position="26"/>
    </location>
</feature>
<keyword evidence="2" id="KW-1133">Transmembrane helix</keyword>
<keyword evidence="2" id="KW-0812">Transmembrane</keyword>
<organism evidence="4 5">
    <name type="scientific">Thermophagus xiamenensis</name>
    <dbReference type="NCBI Taxonomy" id="385682"/>
    <lineage>
        <taxon>Bacteria</taxon>
        <taxon>Pseudomonadati</taxon>
        <taxon>Bacteroidota</taxon>
        <taxon>Bacteroidia</taxon>
        <taxon>Marinilabiliales</taxon>
        <taxon>Marinilabiliaceae</taxon>
        <taxon>Thermophagus</taxon>
    </lineage>
</organism>
<evidence type="ECO:0000256" key="2">
    <source>
        <dbReference type="SAM" id="Phobius"/>
    </source>
</evidence>
<dbReference type="Proteomes" id="UP000181976">
    <property type="component" value="Unassembled WGS sequence"/>
</dbReference>
<dbReference type="OrthoDB" id="596403at2"/>
<dbReference type="PANTHER" id="PTHR30441:SF8">
    <property type="entry name" value="DUF748 DOMAIN-CONTAINING PROTEIN"/>
    <property type="match status" value="1"/>
</dbReference>
<proteinExistence type="predicted"/>
<evidence type="ECO:0000313" key="5">
    <source>
        <dbReference type="Proteomes" id="UP000181976"/>
    </source>
</evidence>
<protein>
    <submittedName>
        <fullName evidence="4">AsmA family protein</fullName>
    </submittedName>
</protein>
<feature type="coiled-coil region" evidence="1">
    <location>
        <begin position="792"/>
        <end position="823"/>
    </location>
</feature>
<dbReference type="GO" id="GO:0005886">
    <property type="term" value="C:plasma membrane"/>
    <property type="evidence" value="ECO:0007669"/>
    <property type="project" value="TreeGrafter"/>
</dbReference>
<dbReference type="AlphaFoldDB" id="A0A1I1WM14"/>
<keyword evidence="2" id="KW-0472">Membrane</keyword>
<dbReference type="InterPro" id="IPR052894">
    <property type="entry name" value="AsmA-related"/>
</dbReference>
<accession>A0A1I1WM14</accession>
<name>A0A1I1WM14_9BACT</name>
<reference evidence="4 5" key="1">
    <citation type="submission" date="2016-10" db="EMBL/GenBank/DDBJ databases">
        <authorList>
            <person name="de Groot N.N."/>
        </authorList>
    </citation>
    <scope>NUCLEOTIDE SEQUENCE [LARGE SCALE GENOMIC DNA]</scope>
    <source>
        <strain evidence="4 5">DSM 19012</strain>
    </source>
</reference>
<dbReference type="InParanoid" id="A0A1I1WM14"/>
<dbReference type="InterPro" id="IPR007844">
    <property type="entry name" value="AsmA"/>
</dbReference>
<gene>
    <name evidence="4" type="ORF">SAMN05444380_104100</name>
</gene>
<evidence type="ECO:0000259" key="3">
    <source>
        <dbReference type="Pfam" id="PF05170"/>
    </source>
</evidence>
<dbReference type="eggNOG" id="COG2982">
    <property type="taxonomic scope" value="Bacteria"/>
</dbReference>
<keyword evidence="1" id="KW-0175">Coiled coil</keyword>
<evidence type="ECO:0000256" key="1">
    <source>
        <dbReference type="SAM" id="Coils"/>
    </source>
</evidence>
<sequence>MKRFFQIIAGIFILIILLLLIIPSLFKGKIEQKVTETINNNISATVSFDKFNLSMFRYFPNLSMGLKGLTITNKEPFEGDTLLYIRSFTASVDLWSAVSGEGIQVNSIILDQPNIWLKVNQDSITNWDVMPVSESTEEVEDSLSSSDFKVSLKMFKIVDANVYYNDKTMALATSIEDFDLNLKGDLSQASTNLDFLAEIDRFNLQMDQTKYINNATMSLDALIGADMENMVFTFGENEFRFNELVLGFNGSIGVKETGYDLDLKLSTKETSFKTLLSMVPEAYLKDFETLQTDGNLTLEANIIGHYTDSDHLPAFDLALNVSDGRIQYPDLPKSIENIQINALVENPGGSADQTITNISKFYFKLGNNPFDASLSVKTPVSNATYKGKMKGTIDLASLSDAIPFDSLDLKGLITVDVAIDGDYKMVENEQYENIKANGTVQLKDFFFKTTDWPAGFTISQANLSISPKFMELKSFDSSLGQSDFKLKGRVENYLSYVLKDGTLRGVLEHNSSFINTNQLMQLASTDTSAVSEDTTSFELVVVPKNLNFTLKSNIEELIYDKLVMNDVNGSIRIIDGKIVLDGLRSNMLNGAMLVSGEYNTSDTLRPFVNFDMSLESIDIHQAANSFSLVDSMMPIAKKAIGTVSTTLKFNSLLGQDMSPVLNSINGGGLLKSKGVEISGAKVQNALATMLKDDKYRKARAEDLSINFALQNGNVIVKPFTTNLFGKKITVSGIQGLDQTLDYTIKMPVSRSELNNVAGLFGASIPSSVDNVMVDILVKGSVQDPKLQFKLDEEFKDQAKKELKKEAEKAVNKLLEDEEVKEKVDELKDKLKKLF</sequence>
<keyword evidence="5" id="KW-1185">Reference proteome</keyword>
<dbReference type="GO" id="GO:0090313">
    <property type="term" value="P:regulation of protein targeting to membrane"/>
    <property type="evidence" value="ECO:0007669"/>
    <property type="project" value="TreeGrafter"/>
</dbReference>
<dbReference type="PANTHER" id="PTHR30441">
    <property type="entry name" value="DUF748 DOMAIN-CONTAINING PROTEIN"/>
    <property type="match status" value="1"/>
</dbReference>
<evidence type="ECO:0000313" key="4">
    <source>
        <dbReference type="EMBL" id="SFD94463.1"/>
    </source>
</evidence>